<evidence type="ECO:0000256" key="1">
    <source>
        <dbReference type="SAM" id="MobiDB-lite"/>
    </source>
</evidence>
<dbReference type="Proteomes" id="UP000015102">
    <property type="component" value="Unassembled WGS sequence"/>
</dbReference>
<evidence type="ECO:0000313" key="2">
    <source>
        <dbReference type="EnsemblMetazoa" id="MESCA000151-PA"/>
    </source>
</evidence>
<protein>
    <submittedName>
        <fullName evidence="2">Uncharacterized protein</fullName>
    </submittedName>
</protein>
<feature type="region of interest" description="Disordered" evidence="1">
    <location>
        <begin position="1"/>
        <end position="132"/>
    </location>
</feature>
<sequence>MKGSPNSSDRDAGFCSGSEAGDDLSIDNSRLEPCSPTNTSEDSIEVKVPPTSGRNKRKSTEPSKVVCREQETGPLKKRIRYNTSSSSESSFRPWDEIKQQQQQQQHHHQIPRLEIPVPMPMPNPAEIFLRHP</sequence>
<dbReference type="EMBL" id="CAQQ02105318">
    <property type="status" value="NOT_ANNOTATED_CDS"/>
    <property type="molecule type" value="Genomic_DNA"/>
</dbReference>
<feature type="compositionally biased region" description="Basic and acidic residues" evidence="1">
    <location>
        <begin position="58"/>
        <end position="71"/>
    </location>
</feature>
<dbReference type="EMBL" id="CAQQ02105319">
    <property type="status" value="NOT_ANNOTATED_CDS"/>
    <property type="molecule type" value="Genomic_DNA"/>
</dbReference>
<dbReference type="STRING" id="36166.T1GAA1"/>
<dbReference type="EMBL" id="CAQQ02105317">
    <property type="status" value="NOT_ANNOTATED_CDS"/>
    <property type="molecule type" value="Genomic_DNA"/>
</dbReference>
<dbReference type="AlphaFoldDB" id="T1GAA1"/>
<accession>T1GAA1</accession>
<keyword evidence="3" id="KW-1185">Reference proteome</keyword>
<evidence type="ECO:0000313" key="3">
    <source>
        <dbReference type="Proteomes" id="UP000015102"/>
    </source>
</evidence>
<reference evidence="3" key="1">
    <citation type="submission" date="2013-02" db="EMBL/GenBank/DDBJ databases">
        <authorList>
            <person name="Hughes D."/>
        </authorList>
    </citation>
    <scope>NUCLEOTIDE SEQUENCE</scope>
    <source>
        <strain>Durham</strain>
        <strain evidence="3">NC isolate 2 -- Noor lab</strain>
    </source>
</reference>
<name>T1GAA1_MEGSC</name>
<dbReference type="HOGENOM" id="CLU_1922335_0_0_1"/>
<dbReference type="EnsemblMetazoa" id="MESCA000151-RA">
    <property type="protein sequence ID" value="MESCA000151-PA"/>
    <property type="gene ID" value="MESCA000151"/>
</dbReference>
<feature type="compositionally biased region" description="Polar residues" evidence="1">
    <location>
        <begin position="81"/>
        <end position="90"/>
    </location>
</feature>
<proteinExistence type="predicted"/>
<organism evidence="2 3">
    <name type="scientific">Megaselia scalaris</name>
    <name type="common">Humpbacked fly</name>
    <name type="synonym">Phora scalaris</name>
    <dbReference type="NCBI Taxonomy" id="36166"/>
    <lineage>
        <taxon>Eukaryota</taxon>
        <taxon>Metazoa</taxon>
        <taxon>Ecdysozoa</taxon>
        <taxon>Arthropoda</taxon>
        <taxon>Hexapoda</taxon>
        <taxon>Insecta</taxon>
        <taxon>Pterygota</taxon>
        <taxon>Neoptera</taxon>
        <taxon>Endopterygota</taxon>
        <taxon>Diptera</taxon>
        <taxon>Brachycera</taxon>
        <taxon>Muscomorpha</taxon>
        <taxon>Platypezoidea</taxon>
        <taxon>Phoridae</taxon>
        <taxon>Megaseliini</taxon>
        <taxon>Megaselia</taxon>
    </lineage>
</organism>
<reference evidence="2" key="2">
    <citation type="submission" date="2015-06" db="UniProtKB">
        <authorList>
            <consortium name="EnsemblMetazoa"/>
        </authorList>
    </citation>
    <scope>IDENTIFICATION</scope>
</reference>